<dbReference type="GO" id="GO:0004364">
    <property type="term" value="F:glutathione transferase activity"/>
    <property type="evidence" value="ECO:0007669"/>
    <property type="project" value="UniProtKB-EC"/>
</dbReference>
<evidence type="ECO:0000259" key="4">
    <source>
        <dbReference type="PROSITE" id="PS50404"/>
    </source>
</evidence>
<dbReference type="SUPFAM" id="SSF47616">
    <property type="entry name" value="GST C-terminal domain-like"/>
    <property type="match status" value="1"/>
</dbReference>
<sequence>MNREEVKLLGSGVSPFEWRIIWALKLKGVEFEFIKENIFKKSSLLLESNPVYKMIPVFIHGQNAIADSLIILEYIDETWKQNPIMPRDPHEKAYTRFWAKFSEDQLVEPSRIAFQYGGEEQAEAVKVMADALEILEGEIRGKKFFGGETMGYLDIVVGWIGYWLQFTQQVGNYKVMDSEKYPEIHLWINRFLQVPTIEENLPPFNEMLSIPFCPLPDCPNHAIPVYKQDIDLMQFPLNLEHLEADFFLYSALGYGLDKIAPYLVMGGPPPIGAQKANLDFLTENIITEFGFQEVGHLRAIKSTVGGFPRPLMDLSPKNFAKLFNEAFGYELVPPFNPYRDSLNFMLASYVLPYVGLLGYVGTNPNINGCVTKRLLAGLLGVESGQDAYIRGYLYERANEVVFPYNYTVAEFTIRVSELRNRLAMCGIKDEGILVPAQLGAENRTESNLLSANYNSLSYGRTPAEILRIVYSTGDEHVPGGFFPEGASGRIARELLGKP</sequence>
<feature type="domain" description="GST N-terminal" evidence="4">
    <location>
        <begin position="4"/>
        <end position="83"/>
    </location>
</feature>
<dbReference type="InterPro" id="IPR004045">
    <property type="entry name" value="Glutathione_S-Trfase_N"/>
</dbReference>
<comment type="caution">
    <text evidence="6">The sequence shown here is derived from an EMBL/GenBank/DDBJ whole genome shotgun (WGS) entry which is preliminary data.</text>
</comment>
<dbReference type="EMBL" id="JBFOLK010000518">
    <property type="protein sequence ID" value="KAL2453953.1"/>
    <property type="molecule type" value="Genomic_DNA"/>
</dbReference>
<organism evidence="6 7">
    <name type="scientific">Abeliophyllum distichum</name>
    <dbReference type="NCBI Taxonomy" id="126358"/>
    <lineage>
        <taxon>Eukaryota</taxon>
        <taxon>Viridiplantae</taxon>
        <taxon>Streptophyta</taxon>
        <taxon>Embryophyta</taxon>
        <taxon>Tracheophyta</taxon>
        <taxon>Spermatophyta</taxon>
        <taxon>Magnoliopsida</taxon>
        <taxon>eudicotyledons</taxon>
        <taxon>Gunneridae</taxon>
        <taxon>Pentapetalae</taxon>
        <taxon>asterids</taxon>
        <taxon>lamiids</taxon>
        <taxon>Lamiales</taxon>
        <taxon>Oleaceae</taxon>
        <taxon>Forsythieae</taxon>
        <taxon>Abeliophyllum</taxon>
    </lineage>
</organism>
<keyword evidence="7" id="KW-1185">Reference proteome</keyword>
<dbReference type="PROSITE" id="PS50404">
    <property type="entry name" value="GST_NTER"/>
    <property type="match status" value="1"/>
</dbReference>
<dbReference type="SFLD" id="SFLDS00019">
    <property type="entry name" value="Glutathione_Transferase_(cytos"/>
    <property type="match status" value="1"/>
</dbReference>
<protein>
    <recommendedName>
        <fullName evidence="1">glutathione transferase</fullName>
        <ecNumber evidence="1">2.5.1.18</ecNumber>
    </recommendedName>
</protein>
<dbReference type="PROSITE" id="PS50405">
    <property type="entry name" value="GST_CTER"/>
    <property type="match status" value="1"/>
</dbReference>
<dbReference type="FunFam" id="1.20.1050.10:FF:000012">
    <property type="entry name" value="Tau class glutathione S-transferase"/>
    <property type="match status" value="1"/>
</dbReference>
<dbReference type="Proteomes" id="UP001604336">
    <property type="component" value="Unassembled WGS sequence"/>
</dbReference>
<dbReference type="EC" id="2.5.1.18" evidence="1"/>
<accession>A0ABD1NS86</accession>
<dbReference type="InterPro" id="IPR045073">
    <property type="entry name" value="Omega/Tau-like"/>
</dbReference>
<dbReference type="PANTHER" id="PTHR31694:SF26">
    <property type="entry name" value="OS05G0151100 PROTEIN"/>
    <property type="match status" value="1"/>
</dbReference>
<dbReference type="Pfam" id="PF00043">
    <property type="entry name" value="GST_C"/>
    <property type="match status" value="1"/>
</dbReference>
<evidence type="ECO:0000256" key="3">
    <source>
        <dbReference type="ARBA" id="ARBA00047960"/>
    </source>
</evidence>
<dbReference type="InterPro" id="IPR045074">
    <property type="entry name" value="GST_C_Tau"/>
</dbReference>
<gene>
    <name evidence="6" type="ORF">Adt_48549</name>
</gene>
<dbReference type="CDD" id="cd03058">
    <property type="entry name" value="GST_N_Tau"/>
    <property type="match status" value="1"/>
</dbReference>
<dbReference type="InterPro" id="IPR040079">
    <property type="entry name" value="Glutathione_S-Trfase"/>
</dbReference>
<reference evidence="7" key="1">
    <citation type="submission" date="2024-07" db="EMBL/GenBank/DDBJ databases">
        <title>Two chromosome-level genome assemblies of Korean endemic species Abeliophyllum distichum and Forsythia ovata (Oleaceae).</title>
        <authorList>
            <person name="Jang H."/>
        </authorList>
    </citation>
    <scope>NUCLEOTIDE SEQUENCE [LARGE SCALE GENOMIC DNA]</scope>
</reference>
<name>A0ABD1NS86_9LAMI</name>
<dbReference type="Pfam" id="PF13668">
    <property type="entry name" value="Ferritin_2"/>
    <property type="match status" value="1"/>
</dbReference>
<dbReference type="SFLD" id="SFLDG00358">
    <property type="entry name" value="Main_(cytGST)"/>
    <property type="match status" value="1"/>
</dbReference>
<evidence type="ECO:0000313" key="7">
    <source>
        <dbReference type="Proteomes" id="UP001604336"/>
    </source>
</evidence>
<dbReference type="SUPFAM" id="SSF52833">
    <property type="entry name" value="Thioredoxin-like"/>
    <property type="match status" value="1"/>
</dbReference>
<dbReference type="AlphaFoldDB" id="A0ABD1NS86"/>
<dbReference type="InterPro" id="IPR036249">
    <property type="entry name" value="Thioredoxin-like_sf"/>
</dbReference>
<evidence type="ECO:0000259" key="5">
    <source>
        <dbReference type="PROSITE" id="PS50405"/>
    </source>
</evidence>
<comment type="catalytic activity">
    <reaction evidence="3">
        <text>RX + glutathione = an S-substituted glutathione + a halide anion + H(+)</text>
        <dbReference type="Rhea" id="RHEA:16437"/>
        <dbReference type="ChEBI" id="CHEBI:15378"/>
        <dbReference type="ChEBI" id="CHEBI:16042"/>
        <dbReference type="ChEBI" id="CHEBI:17792"/>
        <dbReference type="ChEBI" id="CHEBI:57925"/>
        <dbReference type="ChEBI" id="CHEBI:90779"/>
        <dbReference type="EC" id="2.5.1.18"/>
    </reaction>
</comment>
<dbReference type="PANTHER" id="PTHR31694">
    <property type="entry name" value="DESICCATION-LIKE PROTEIN"/>
    <property type="match status" value="1"/>
</dbReference>
<dbReference type="Pfam" id="PF02798">
    <property type="entry name" value="GST_N"/>
    <property type="match status" value="1"/>
</dbReference>
<dbReference type="Gene3D" id="1.20.1050.10">
    <property type="match status" value="1"/>
</dbReference>
<evidence type="ECO:0000313" key="6">
    <source>
        <dbReference type="EMBL" id="KAL2453953.1"/>
    </source>
</evidence>
<dbReference type="InterPro" id="IPR004046">
    <property type="entry name" value="GST_C"/>
</dbReference>
<dbReference type="InterPro" id="IPR010987">
    <property type="entry name" value="Glutathione-S-Trfase_C-like"/>
</dbReference>
<dbReference type="Gene3D" id="3.40.30.10">
    <property type="entry name" value="Glutaredoxin"/>
    <property type="match status" value="1"/>
</dbReference>
<evidence type="ECO:0000256" key="2">
    <source>
        <dbReference type="ARBA" id="ARBA00022679"/>
    </source>
</evidence>
<proteinExistence type="predicted"/>
<keyword evidence="2" id="KW-0808">Transferase</keyword>
<dbReference type="InterPro" id="IPR036282">
    <property type="entry name" value="Glutathione-S-Trfase_C_sf"/>
</dbReference>
<dbReference type="SFLD" id="SFLDG01152">
    <property type="entry name" value="Main.3:_Omega-_and_Tau-like"/>
    <property type="match status" value="1"/>
</dbReference>
<dbReference type="CDD" id="cd03185">
    <property type="entry name" value="GST_C_Tau"/>
    <property type="match status" value="1"/>
</dbReference>
<feature type="domain" description="GST C-terminal" evidence="5">
    <location>
        <begin position="88"/>
        <end position="215"/>
    </location>
</feature>
<dbReference type="InterPro" id="IPR052965">
    <property type="entry name" value="Pigment-catalase-like"/>
</dbReference>
<evidence type="ECO:0000256" key="1">
    <source>
        <dbReference type="ARBA" id="ARBA00012452"/>
    </source>
</evidence>